<feature type="region of interest" description="Disordered" evidence="1">
    <location>
        <begin position="1"/>
        <end position="24"/>
    </location>
</feature>
<dbReference type="AlphaFoldDB" id="H2Y1W3"/>
<keyword evidence="3" id="KW-1185">Reference proteome</keyword>
<organism evidence="2 3">
    <name type="scientific">Ciona intestinalis</name>
    <name type="common">Transparent sea squirt</name>
    <name type="synonym">Ascidia intestinalis</name>
    <dbReference type="NCBI Taxonomy" id="7719"/>
    <lineage>
        <taxon>Eukaryota</taxon>
        <taxon>Metazoa</taxon>
        <taxon>Chordata</taxon>
        <taxon>Tunicata</taxon>
        <taxon>Ascidiacea</taxon>
        <taxon>Phlebobranchia</taxon>
        <taxon>Cionidae</taxon>
        <taxon>Ciona</taxon>
    </lineage>
</organism>
<feature type="compositionally biased region" description="Basic residues" evidence="1">
    <location>
        <begin position="1"/>
        <end position="16"/>
    </location>
</feature>
<proteinExistence type="predicted"/>
<dbReference type="EMBL" id="EAAA01002274">
    <property type="status" value="NOT_ANNOTATED_CDS"/>
    <property type="molecule type" value="Genomic_DNA"/>
</dbReference>
<dbReference type="Ensembl" id="ENSCINT00000031046.1">
    <property type="protein sequence ID" value="ENSCINP00000035898.1"/>
    <property type="gene ID" value="ENSCING00000018104.1"/>
</dbReference>
<reference evidence="3" key="1">
    <citation type="journal article" date="2002" name="Science">
        <title>The draft genome of Ciona intestinalis: insights into chordate and vertebrate origins.</title>
        <authorList>
            <person name="Dehal P."/>
            <person name="Satou Y."/>
            <person name="Campbell R.K."/>
            <person name="Chapman J."/>
            <person name="Degnan B."/>
            <person name="De Tomaso A."/>
            <person name="Davidson B."/>
            <person name="Di Gregorio A."/>
            <person name="Gelpke M."/>
            <person name="Goodstein D.M."/>
            <person name="Harafuji N."/>
            <person name="Hastings K.E."/>
            <person name="Ho I."/>
            <person name="Hotta K."/>
            <person name="Huang W."/>
            <person name="Kawashima T."/>
            <person name="Lemaire P."/>
            <person name="Martinez D."/>
            <person name="Meinertzhagen I.A."/>
            <person name="Necula S."/>
            <person name="Nonaka M."/>
            <person name="Putnam N."/>
            <person name="Rash S."/>
            <person name="Saiga H."/>
            <person name="Satake M."/>
            <person name="Terry A."/>
            <person name="Yamada L."/>
            <person name="Wang H.G."/>
            <person name="Awazu S."/>
            <person name="Azumi K."/>
            <person name="Boore J."/>
            <person name="Branno M."/>
            <person name="Chin-Bow S."/>
            <person name="DeSantis R."/>
            <person name="Doyle S."/>
            <person name="Francino P."/>
            <person name="Keys D.N."/>
            <person name="Haga S."/>
            <person name="Hayashi H."/>
            <person name="Hino K."/>
            <person name="Imai K.S."/>
            <person name="Inaba K."/>
            <person name="Kano S."/>
            <person name="Kobayashi K."/>
            <person name="Kobayashi M."/>
            <person name="Lee B.I."/>
            <person name="Makabe K.W."/>
            <person name="Manohar C."/>
            <person name="Matassi G."/>
            <person name="Medina M."/>
            <person name="Mochizuki Y."/>
            <person name="Mount S."/>
            <person name="Morishita T."/>
            <person name="Miura S."/>
            <person name="Nakayama A."/>
            <person name="Nishizaka S."/>
            <person name="Nomoto H."/>
            <person name="Ohta F."/>
            <person name="Oishi K."/>
            <person name="Rigoutsos I."/>
            <person name="Sano M."/>
            <person name="Sasaki A."/>
            <person name="Sasakura Y."/>
            <person name="Shoguchi E."/>
            <person name="Shin-i T."/>
            <person name="Spagnuolo A."/>
            <person name="Stainier D."/>
            <person name="Suzuki M.M."/>
            <person name="Tassy O."/>
            <person name="Takatori N."/>
            <person name="Tokuoka M."/>
            <person name="Yagi K."/>
            <person name="Yoshizaki F."/>
            <person name="Wada S."/>
            <person name="Zhang C."/>
            <person name="Hyatt P.D."/>
            <person name="Larimer F."/>
            <person name="Detter C."/>
            <person name="Doggett N."/>
            <person name="Glavina T."/>
            <person name="Hawkins T."/>
            <person name="Richardson P."/>
            <person name="Lucas S."/>
            <person name="Kohara Y."/>
            <person name="Levine M."/>
            <person name="Satoh N."/>
            <person name="Rokhsar D.S."/>
        </authorList>
    </citation>
    <scope>NUCLEOTIDE SEQUENCE [LARGE SCALE GENOMIC DNA]</scope>
</reference>
<evidence type="ECO:0000313" key="3">
    <source>
        <dbReference type="Proteomes" id="UP000008144"/>
    </source>
</evidence>
<evidence type="ECO:0000313" key="2">
    <source>
        <dbReference type="Ensembl" id="ENSCINP00000035898.1"/>
    </source>
</evidence>
<reference evidence="2" key="4">
    <citation type="submission" date="2025-09" db="UniProtKB">
        <authorList>
            <consortium name="Ensembl"/>
        </authorList>
    </citation>
    <scope>IDENTIFICATION</scope>
</reference>
<accession>H2Y1W3</accession>
<name>H2Y1W3_CIOIN</name>
<protein>
    <submittedName>
        <fullName evidence="2">Uncharacterized protein</fullName>
    </submittedName>
</protein>
<reference evidence="2" key="3">
    <citation type="submission" date="2025-08" db="UniProtKB">
        <authorList>
            <consortium name="Ensembl"/>
        </authorList>
    </citation>
    <scope>IDENTIFICATION</scope>
</reference>
<sequence length="42" mass="5129">MKKSRRMKPQKRHKTKNKDEDADKGCRFEKGISLPRCFRTEY</sequence>
<dbReference type="HOGENOM" id="CLU_3260246_0_0_1"/>
<dbReference type="Proteomes" id="UP000008144">
    <property type="component" value="Chromosome 6"/>
</dbReference>
<dbReference type="InParanoid" id="H2Y1W3"/>
<evidence type="ECO:0000256" key="1">
    <source>
        <dbReference type="SAM" id="MobiDB-lite"/>
    </source>
</evidence>
<reference evidence="2" key="2">
    <citation type="journal article" date="2008" name="Genome Biol.">
        <title>Improved genome assembly and evidence-based global gene model set for the chordate Ciona intestinalis: new insight into intron and operon populations.</title>
        <authorList>
            <person name="Satou Y."/>
            <person name="Mineta K."/>
            <person name="Ogasawara M."/>
            <person name="Sasakura Y."/>
            <person name="Shoguchi E."/>
            <person name="Ueno K."/>
            <person name="Yamada L."/>
            <person name="Matsumoto J."/>
            <person name="Wasserscheid J."/>
            <person name="Dewar K."/>
            <person name="Wiley G.B."/>
            <person name="Macmil S.L."/>
            <person name="Roe B.A."/>
            <person name="Zeller R.W."/>
            <person name="Hastings K.E."/>
            <person name="Lemaire P."/>
            <person name="Lindquist E."/>
            <person name="Endo T."/>
            <person name="Hotta K."/>
            <person name="Inaba K."/>
        </authorList>
    </citation>
    <scope>NUCLEOTIDE SEQUENCE [LARGE SCALE GENOMIC DNA]</scope>
    <source>
        <strain evidence="2">wild type</strain>
    </source>
</reference>